<protein>
    <submittedName>
        <fullName evidence="2">Uncharacterized protein</fullName>
    </submittedName>
</protein>
<evidence type="ECO:0000313" key="3">
    <source>
        <dbReference type="Proteomes" id="UP000077255"/>
    </source>
</evidence>
<dbReference type="PATRIC" id="fig|445710.3.peg.2643"/>
<keyword evidence="1" id="KW-0472">Membrane</keyword>
<feature type="transmembrane region" description="Helical" evidence="1">
    <location>
        <begin position="54"/>
        <end position="75"/>
    </location>
</feature>
<gene>
    <name evidence="2" type="ORF">ATSB10_26510</name>
</gene>
<proteinExistence type="predicted"/>
<keyword evidence="1" id="KW-1133">Transmembrane helix</keyword>
<sequence length="110" mass="11638">MAFLKVIFLLAALVALLIAPVMYTARALGAQRTTIGPVLGSLVLQVILSRMLDALHFGGMFVHFVLALAGGALIYQWVLETTFLKGVAISLISSVIMLVGALVILKMALG</sequence>
<dbReference type="EMBL" id="CP014841">
    <property type="protein sequence ID" value="AND70105.1"/>
    <property type="molecule type" value="Genomic_DNA"/>
</dbReference>
<dbReference type="RefSeq" id="WP_063673191.1">
    <property type="nucleotide sequence ID" value="NZ_CP014841.1"/>
</dbReference>
<dbReference type="AlphaFoldDB" id="A0A161JD89"/>
<organism evidence="2 3">
    <name type="scientific">Dyella thiooxydans</name>
    <dbReference type="NCBI Taxonomy" id="445710"/>
    <lineage>
        <taxon>Bacteria</taxon>
        <taxon>Pseudomonadati</taxon>
        <taxon>Pseudomonadota</taxon>
        <taxon>Gammaproteobacteria</taxon>
        <taxon>Lysobacterales</taxon>
        <taxon>Rhodanobacteraceae</taxon>
        <taxon>Dyella</taxon>
    </lineage>
</organism>
<dbReference type="KEGG" id="dtx:ATSB10_26510"/>
<keyword evidence="3" id="KW-1185">Reference proteome</keyword>
<dbReference type="OrthoDB" id="9848760at2"/>
<evidence type="ECO:0000256" key="1">
    <source>
        <dbReference type="SAM" id="Phobius"/>
    </source>
</evidence>
<evidence type="ECO:0000313" key="2">
    <source>
        <dbReference type="EMBL" id="AND70105.1"/>
    </source>
</evidence>
<reference evidence="2 3" key="1">
    <citation type="submission" date="2016-02" db="EMBL/GenBank/DDBJ databases">
        <title>Complete genome sequencing and analysis of ATSB10, Dyella thiooxydans isolated from rhizosphere soil of sunflower (Helianthus annuus L.).</title>
        <authorList>
            <person name="Lee Y."/>
            <person name="Hwangbo K."/>
            <person name="Chung H."/>
            <person name="Yoo J."/>
            <person name="Kim K.Y."/>
            <person name="Sa T.M."/>
            <person name="Um Y."/>
            <person name="Madhaiyan M."/>
        </authorList>
    </citation>
    <scope>NUCLEOTIDE SEQUENCE [LARGE SCALE GENOMIC DNA]</scope>
    <source>
        <strain evidence="2 3">ATSB10</strain>
    </source>
</reference>
<accession>A0A161JD89</accession>
<dbReference type="Proteomes" id="UP000077255">
    <property type="component" value="Chromosome"/>
</dbReference>
<name>A0A161JD89_9GAMM</name>
<keyword evidence="1" id="KW-0812">Transmembrane</keyword>
<dbReference type="STRING" id="445710.ATSB10_26510"/>
<feature type="transmembrane region" description="Helical" evidence="1">
    <location>
        <begin position="87"/>
        <end position="109"/>
    </location>
</feature>